<dbReference type="OrthoDB" id="19653at2759"/>
<dbReference type="InterPro" id="IPR019819">
    <property type="entry name" value="Carboxylesterase_B_CS"/>
</dbReference>
<evidence type="ECO:0000313" key="9">
    <source>
        <dbReference type="Proteomes" id="UP000325440"/>
    </source>
</evidence>
<dbReference type="PANTHER" id="PTHR11559">
    <property type="entry name" value="CARBOXYLESTERASE"/>
    <property type="match status" value="1"/>
</dbReference>
<evidence type="ECO:0000256" key="6">
    <source>
        <dbReference type="SAM" id="Phobius"/>
    </source>
</evidence>
<dbReference type="Gene3D" id="3.40.50.1820">
    <property type="entry name" value="alpha/beta hydrolase"/>
    <property type="match status" value="1"/>
</dbReference>
<evidence type="ECO:0000313" key="8">
    <source>
        <dbReference type="EMBL" id="VVC34999.1"/>
    </source>
</evidence>
<organism evidence="8 9">
    <name type="scientific">Cinara cedri</name>
    <dbReference type="NCBI Taxonomy" id="506608"/>
    <lineage>
        <taxon>Eukaryota</taxon>
        <taxon>Metazoa</taxon>
        <taxon>Ecdysozoa</taxon>
        <taxon>Arthropoda</taxon>
        <taxon>Hexapoda</taxon>
        <taxon>Insecta</taxon>
        <taxon>Pterygota</taxon>
        <taxon>Neoptera</taxon>
        <taxon>Paraneoptera</taxon>
        <taxon>Hemiptera</taxon>
        <taxon>Sternorrhyncha</taxon>
        <taxon>Aphidomorpha</taxon>
        <taxon>Aphidoidea</taxon>
        <taxon>Aphididae</taxon>
        <taxon>Lachninae</taxon>
        <taxon>Cinara</taxon>
    </lineage>
</organism>
<accession>A0A5E4MTR2</accession>
<keyword evidence="3 5" id="KW-0378">Hydrolase</keyword>
<dbReference type="InterPro" id="IPR050309">
    <property type="entry name" value="Type-B_Carboxylest/Lipase"/>
</dbReference>
<dbReference type="InterPro" id="IPR019826">
    <property type="entry name" value="Carboxylesterase_B_AS"/>
</dbReference>
<evidence type="ECO:0000256" key="3">
    <source>
        <dbReference type="ARBA" id="ARBA00022801"/>
    </source>
</evidence>
<reference evidence="8 9" key="1">
    <citation type="submission" date="2019-08" db="EMBL/GenBank/DDBJ databases">
        <authorList>
            <person name="Alioto T."/>
            <person name="Alioto T."/>
            <person name="Gomez Garrido J."/>
        </authorList>
    </citation>
    <scope>NUCLEOTIDE SEQUENCE [LARGE SCALE GENOMIC DNA]</scope>
</reference>
<keyword evidence="6" id="KW-0472">Membrane</keyword>
<name>A0A5E4MTR2_9HEMI</name>
<dbReference type="InterPro" id="IPR029058">
    <property type="entry name" value="AB_hydrolase_fold"/>
</dbReference>
<evidence type="ECO:0000256" key="4">
    <source>
        <dbReference type="ARBA" id="ARBA00023180"/>
    </source>
</evidence>
<gene>
    <name evidence="8" type="ORF">CINCED_3A008558</name>
</gene>
<dbReference type="AlphaFoldDB" id="A0A5E4MTR2"/>
<proteinExistence type="inferred from homology"/>
<evidence type="ECO:0000256" key="5">
    <source>
        <dbReference type="RuleBase" id="RU361235"/>
    </source>
</evidence>
<sequence>MKKRRIVGNDSCGLVRFLIRFYTIAYYAYIIDDNLPRKKITVVIKQGTLEGLCYETRLLKKPYARFLGIPYAKPPIDDLRFKPPVEHPGWLGTLRAFSEKNKCMQYTLMTNKIVGSEDCLYLNVFMPQEEPKEKKAVMVFIHGGAFNFGSGSLDEYSPHYLLDENVIVVTINYRLNVLGFLNFDIDDCPGNMGLEDQLLALKWVKANISEFGGDPNNITIFGESAGAASVHCHILSPSSKGLFQRAIMQSGSMFNTWALNLKHREEAFNFAKKLGCEEDDPTEIIKYLKNVSAVNLLEASKYEDENDFLRYKFLPTIQCNTVRNPFLPTHPENLVETAPSLPVINGVNNMEGLISLAGYRMPKIINLHKPEEIRKFLGHEYSEEAVNKVKTFYFNERNIENEITKLENICNLYTDRYFVKDFHRSFNHLLKRGDGTSVYYYEFKFDGNINVCKNLIFYSRPELRKSLKGACHADELNYLFYGTHFGFAPKDNSPEMRMCKIMSTLWSNFAKTGDPNSPSGLEFTWTNTTEDVPKYLSIDEDNTRMVDGLLYGSRVNFWEELSKSSSV</sequence>
<feature type="domain" description="Carboxylesterase type B" evidence="7">
    <location>
        <begin position="41"/>
        <end position="558"/>
    </location>
</feature>
<dbReference type="EMBL" id="CABPRJ010001036">
    <property type="protein sequence ID" value="VVC34999.1"/>
    <property type="molecule type" value="Genomic_DNA"/>
</dbReference>
<dbReference type="PROSITE" id="PS00122">
    <property type="entry name" value="CARBOXYLESTERASE_B_1"/>
    <property type="match status" value="1"/>
</dbReference>
<dbReference type="InterPro" id="IPR002018">
    <property type="entry name" value="CarbesteraseB"/>
</dbReference>
<keyword evidence="6" id="KW-1133">Transmembrane helix</keyword>
<dbReference type="Proteomes" id="UP000325440">
    <property type="component" value="Unassembled WGS sequence"/>
</dbReference>
<dbReference type="PROSITE" id="PS00941">
    <property type="entry name" value="CARBOXYLESTERASE_B_2"/>
    <property type="match status" value="1"/>
</dbReference>
<comment type="similarity">
    <text evidence="1 5">Belongs to the type-B carboxylesterase/lipase family.</text>
</comment>
<dbReference type="Pfam" id="PF00135">
    <property type="entry name" value="COesterase"/>
    <property type="match status" value="1"/>
</dbReference>
<evidence type="ECO:0000259" key="7">
    <source>
        <dbReference type="Pfam" id="PF00135"/>
    </source>
</evidence>
<keyword evidence="2" id="KW-0719">Serine esterase</keyword>
<dbReference type="EC" id="3.1.1.-" evidence="5"/>
<evidence type="ECO:0000256" key="1">
    <source>
        <dbReference type="ARBA" id="ARBA00005964"/>
    </source>
</evidence>
<keyword evidence="6" id="KW-0812">Transmembrane</keyword>
<evidence type="ECO:0000256" key="2">
    <source>
        <dbReference type="ARBA" id="ARBA00022487"/>
    </source>
</evidence>
<feature type="transmembrane region" description="Helical" evidence="6">
    <location>
        <begin position="12"/>
        <end position="30"/>
    </location>
</feature>
<keyword evidence="4" id="KW-0325">Glycoprotein</keyword>
<dbReference type="SUPFAM" id="SSF53474">
    <property type="entry name" value="alpha/beta-Hydrolases"/>
    <property type="match status" value="1"/>
</dbReference>
<dbReference type="GO" id="GO:0052689">
    <property type="term" value="F:carboxylic ester hydrolase activity"/>
    <property type="evidence" value="ECO:0007669"/>
    <property type="project" value="UniProtKB-KW"/>
</dbReference>
<keyword evidence="9" id="KW-1185">Reference proteome</keyword>
<protein>
    <recommendedName>
        <fullName evidence="5">Carboxylic ester hydrolase</fullName>
        <ecNumber evidence="5">3.1.1.-</ecNumber>
    </recommendedName>
</protein>